<dbReference type="PANTHER" id="PTHR32089">
    <property type="entry name" value="METHYL-ACCEPTING CHEMOTAXIS PROTEIN MCPB"/>
    <property type="match status" value="1"/>
</dbReference>
<reference evidence="5" key="1">
    <citation type="submission" date="2022-08" db="EMBL/GenBank/DDBJ databases">
        <authorList>
            <person name="Wang H."/>
        </authorList>
    </citation>
    <scope>NUCLEOTIDE SEQUENCE</scope>
    <source>
        <strain evidence="5">PS10</strain>
    </source>
</reference>
<dbReference type="Pfam" id="PF00015">
    <property type="entry name" value="MCPsignal"/>
    <property type="match status" value="1"/>
</dbReference>
<evidence type="ECO:0000256" key="2">
    <source>
        <dbReference type="ARBA" id="ARBA00029447"/>
    </source>
</evidence>
<dbReference type="Proteomes" id="UP001173801">
    <property type="component" value="Unassembled WGS sequence"/>
</dbReference>
<dbReference type="InterPro" id="IPR004090">
    <property type="entry name" value="Chemotax_Me-accpt_rcpt"/>
</dbReference>
<dbReference type="SUPFAM" id="SSF58104">
    <property type="entry name" value="Methyl-accepting chemotaxis protein (MCP) signaling domain"/>
    <property type="match status" value="1"/>
</dbReference>
<name>A0ABT7HNA1_9BACT</name>
<evidence type="ECO:0000259" key="4">
    <source>
        <dbReference type="PROSITE" id="PS50111"/>
    </source>
</evidence>
<dbReference type="PRINTS" id="PR00260">
    <property type="entry name" value="CHEMTRNSDUCR"/>
</dbReference>
<dbReference type="Gene3D" id="1.10.287.950">
    <property type="entry name" value="Methyl-accepting chemotaxis protein"/>
    <property type="match status" value="1"/>
</dbReference>
<dbReference type="Pfam" id="PF08495">
    <property type="entry name" value="FIST"/>
    <property type="match status" value="1"/>
</dbReference>
<accession>A0ABT7HNA1</accession>
<dbReference type="SMART" id="SM00283">
    <property type="entry name" value="MA"/>
    <property type="match status" value="1"/>
</dbReference>
<evidence type="ECO:0000313" key="6">
    <source>
        <dbReference type="Proteomes" id="UP001173801"/>
    </source>
</evidence>
<dbReference type="InterPro" id="IPR019494">
    <property type="entry name" value="FIST_C"/>
</dbReference>
<dbReference type="InterPro" id="IPR004089">
    <property type="entry name" value="MCPsignal_dom"/>
</dbReference>
<protein>
    <submittedName>
        <fullName evidence="5">Methyl-accepting chemotaxis protein</fullName>
    </submittedName>
</protein>
<organism evidence="5 6">
    <name type="scientific">Campylobacter gastrosuis</name>
    <dbReference type="NCBI Taxonomy" id="2974576"/>
    <lineage>
        <taxon>Bacteria</taxon>
        <taxon>Pseudomonadati</taxon>
        <taxon>Campylobacterota</taxon>
        <taxon>Epsilonproteobacteria</taxon>
        <taxon>Campylobacterales</taxon>
        <taxon>Campylobacteraceae</taxon>
        <taxon>Campylobacter</taxon>
    </lineage>
</organism>
<feature type="domain" description="Methyl-accepting transducer" evidence="4">
    <location>
        <begin position="509"/>
        <end position="640"/>
    </location>
</feature>
<dbReference type="SMART" id="SM00897">
    <property type="entry name" value="FIST"/>
    <property type="match status" value="1"/>
</dbReference>
<dbReference type="PROSITE" id="PS50111">
    <property type="entry name" value="CHEMOTAXIS_TRANSDUC_2"/>
    <property type="match status" value="1"/>
</dbReference>
<dbReference type="SMART" id="SM01204">
    <property type="entry name" value="FIST_C"/>
    <property type="match status" value="1"/>
</dbReference>
<keyword evidence="1 3" id="KW-0807">Transducer</keyword>
<evidence type="ECO:0000313" key="5">
    <source>
        <dbReference type="EMBL" id="MDL0088401.1"/>
    </source>
</evidence>
<evidence type="ECO:0000256" key="3">
    <source>
        <dbReference type="PROSITE-ProRule" id="PRU00284"/>
    </source>
</evidence>
<dbReference type="EMBL" id="JANURM010000002">
    <property type="protein sequence ID" value="MDL0088401.1"/>
    <property type="molecule type" value="Genomic_DNA"/>
</dbReference>
<sequence length="655" mass="72923">MFGFGKKEQNPQNFSKDIVSLYLSGNDIETKLKNVNMKVKLAIGYTMPNVELSSVASRIKSALPSGATLIMASSSGLLCSYDNDKIRDKFYGGDADSNGVTLMLFDEKMIANLHVATIDLGLGRNFSVNDQIKYIEREFSNVSTGFRVKSEDTLAYTLIDGLSGSESFFMEAVYNTGHLPCFYIGGSAGGKLDFSGTFIYNNQSVVQGKAVITYIKFNPNYHFGVFKTQNFQDTGKKFSILSADLRNRTIYEFLDTSKYEAVSVTDALCEHFKCDINSLNKMMAEYAFGVKINNEIYVRSLLDFDQQNKAMRVYCDIDSAEELSVLKRIDFAEATRADYAKFQANKPKPLGAIFNDCVLRRLQNTSGLENLKMFKEFPVVGFSTFGELLGVNMNETLTAVFFYKQEGEFNDEYVNTFARRLSEFKAYFLERKIARLTLINKINETMLTQLKSSVPIISGVSDALKEISGGFGNVKGSLADVNAKFGEFSNYLNESLVQNSEKINLQDDVTQLLNNISDLNRVFEIISEIADQTNLLALNAAIEAARAGEHGRGFAVVADEVRKLAERTQKSLGETSVSIKSVVERVESISENTKNTSKDMLDIQEKSSVISATISELVKNTDKISTQIESKTSVGDELDSELGKIKVYENLLEKL</sequence>
<comment type="similarity">
    <text evidence="2">Belongs to the methyl-accepting chemotaxis (MCP) protein family.</text>
</comment>
<dbReference type="PANTHER" id="PTHR32089:SF112">
    <property type="entry name" value="LYSOZYME-LIKE PROTEIN-RELATED"/>
    <property type="match status" value="1"/>
</dbReference>
<comment type="caution">
    <text evidence="5">The sequence shown here is derived from an EMBL/GenBank/DDBJ whole genome shotgun (WGS) entry which is preliminary data.</text>
</comment>
<keyword evidence="6" id="KW-1185">Reference proteome</keyword>
<proteinExistence type="inferred from homology"/>
<reference evidence="5" key="2">
    <citation type="journal article" date="2023" name="Microorganisms">
        <title>Isolation and Genomic Characteristics of Cat-Borne Campylobacter felis sp. nov. and Sheep-Borne Campylobacter ovis sp. nov.</title>
        <authorList>
            <person name="Wang H."/>
            <person name="Li Y."/>
            <person name="Gu Y."/>
            <person name="Zhou G."/>
            <person name="Chen X."/>
            <person name="Zhang X."/>
            <person name="Shao Z."/>
            <person name="Zhang J."/>
            <person name="Zhang M."/>
        </authorList>
    </citation>
    <scope>NUCLEOTIDE SEQUENCE</scope>
    <source>
        <strain evidence="5">PS10</strain>
    </source>
</reference>
<gene>
    <name evidence="5" type="ORF">NYG85_03285</name>
</gene>
<dbReference type="InterPro" id="IPR013702">
    <property type="entry name" value="FIST_domain_N"/>
</dbReference>
<evidence type="ECO:0000256" key="1">
    <source>
        <dbReference type="ARBA" id="ARBA00023224"/>
    </source>
</evidence>
<dbReference type="Pfam" id="PF10442">
    <property type="entry name" value="FIST_C"/>
    <property type="match status" value="1"/>
</dbReference>